<dbReference type="AlphaFoldDB" id="A0A9N9SX81"/>
<dbReference type="GO" id="GO:0004558">
    <property type="term" value="F:alpha-1,4-glucosidase activity"/>
    <property type="evidence" value="ECO:0007669"/>
    <property type="project" value="UniProtKB-EC"/>
</dbReference>
<proteinExistence type="inferred from homology"/>
<protein>
    <recommendedName>
        <fullName evidence="3">alpha-glucosidase</fullName>
        <ecNumber evidence="3">3.2.1.20</ecNumber>
    </recommendedName>
</protein>
<dbReference type="Pfam" id="PF00128">
    <property type="entry name" value="Alpha-amylase"/>
    <property type="match status" value="1"/>
</dbReference>
<dbReference type="EMBL" id="OU898278">
    <property type="protein sequence ID" value="CAG9832204.1"/>
    <property type="molecule type" value="Genomic_DNA"/>
</dbReference>
<dbReference type="Gene3D" id="3.90.400.10">
    <property type="entry name" value="Oligo-1,6-glucosidase, Domain 2"/>
    <property type="match status" value="1"/>
</dbReference>
<dbReference type="SUPFAM" id="SSF51445">
    <property type="entry name" value="(Trans)glycosidases"/>
    <property type="match status" value="1"/>
</dbReference>
<dbReference type="CDD" id="cd11328">
    <property type="entry name" value="AmyAc_maltase"/>
    <property type="match status" value="1"/>
</dbReference>
<reference evidence="7" key="1">
    <citation type="submission" date="2022-01" db="EMBL/GenBank/DDBJ databases">
        <authorList>
            <person name="King R."/>
        </authorList>
    </citation>
    <scope>NUCLEOTIDE SEQUENCE</scope>
</reference>
<evidence type="ECO:0000313" key="8">
    <source>
        <dbReference type="Proteomes" id="UP001153709"/>
    </source>
</evidence>
<name>A0A9N9SX81_DIABA</name>
<keyword evidence="4" id="KW-0325">Glycoprotein</keyword>
<organism evidence="7 8">
    <name type="scientific">Diabrotica balteata</name>
    <name type="common">Banded cucumber beetle</name>
    <dbReference type="NCBI Taxonomy" id="107213"/>
    <lineage>
        <taxon>Eukaryota</taxon>
        <taxon>Metazoa</taxon>
        <taxon>Ecdysozoa</taxon>
        <taxon>Arthropoda</taxon>
        <taxon>Hexapoda</taxon>
        <taxon>Insecta</taxon>
        <taxon>Pterygota</taxon>
        <taxon>Neoptera</taxon>
        <taxon>Endopterygota</taxon>
        <taxon>Coleoptera</taxon>
        <taxon>Polyphaga</taxon>
        <taxon>Cucujiformia</taxon>
        <taxon>Chrysomeloidea</taxon>
        <taxon>Chrysomelidae</taxon>
        <taxon>Galerucinae</taxon>
        <taxon>Diabroticina</taxon>
        <taxon>Diabroticites</taxon>
        <taxon>Diabrotica</taxon>
    </lineage>
</organism>
<dbReference type="OrthoDB" id="1740265at2759"/>
<dbReference type="EC" id="3.2.1.20" evidence="3"/>
<sequence length="592" mass="67869">MDINKVSNVQPLRKFLDKVEIMFRCSLLLSALLAASIVHARSVVEDNDWWKTATFYQIYPKSFKDSDGDGIGDLEGIIQKLDYLQDLGVTGIWLSPIYKSPLVDEGYDISDFRDINPVFGDLKTFVRLVEGAHSRGLKVVLDYVPNHTSDQHEWFKKSENGEEGYEDYFLWVDGKDGSKTELPNNWISVFKNSVWEWSDKRNKFYLHQFFKQQPDLNFFNDKVRKEMRDILNYWLEEYGVDGVRIDAVPHLVEAKNLTNEPRTYDPNAAPNEYDYLDHIFTRNQPESYDLVYEWRSHIDGISKNTSQTKICMTEAAVDIKYVVPYYGTADGSKLGAHFSFNFVLLGLETTSTAGDVASLIHSWVDNLPKIYTSNWVLGNHDNHRIATKAGKERVDCLNMLSAFLPGIQVTYNGEEIGMENGEVNCETQGLDHAENCTDYYKISRDFERTPFQWDNSEFAGFTDGKKTWLPVSSKKAECNVKDQLEDDKSHLSIYKKLQRLRPQWRQSEYEVKTLDEAQNVLQVVRYNEGGSNEAQLVFNFGSEPIKGINLNRGNSYEVVISSSKSSRNAGDEVDGKSLNLDAYETLILKPKV</sequence>
<dbReference type="InterPro" id="IPR006047">
    <property type="entry name" value="GH13_cat_dom"/>
</dbReference>
<keyword evidence="5" id="KW-0326">Glycosidase</keyword>
<dbReference type="SMART" id="SM00642">
    <property type="entry name" value="Aamy"/>
    <property type="match status" value="1"/>
</dbReference>
<evidence type="ECO:0000256" key="4">
    <source>
        <dbReference type="ARBA" id="ARBA00023180"/>
    </source>
</evidence>
<dbReference type="Proteomes" id="UP001153709">
    <property type="component" value="Chromosome 3"/>
</dbReference>
<dbReference type="InterPro" id="IPR017853">
    <property type="entry name" value="GH"/>
</dbReference>
<dbReference type="InterPro" id="IPR045857">
    <property type="entry name" value="O16G_dom_2"/>
</dbReference>
<evidence type="ECO:0000256" key="2">
    <source>
        <dbReference type="ARBA" id="ARBA00008061"/>
    </source>
</evidence>
<evidence type="ECO:0000256" key="5">
    <source>
        <dbReference type="ARBA" id="ARBA00023295"/>
    </source>
</evidence>
<keyword evidence="8" id="KW-1185">Reference proteome</keyword>
<gene>
    <name evidence="7" type="ORF">DIABBA_LOCUS5729</name>
</gene>
<evidence type="ECO:0000256" key="1">
    <source>
        <dbReference type="ARBA" id="ARBA00001657"/>
    </source>
</evidence>
<dbReference type="PANTHER" id="PTHR10357:SF179">
    <property type="entry name" value="NEUTRAL AND BASIC AMINO ACID TRANSPORT PROTEIN RBAT"/>
    <property type="match status" value="1"/>
</dbReference>
<keyword evidence="5" id="KW-0378">Hydrolase</keyword>
<dbReference type="FunFam" id="3.90.400.10:FF:000001">
    <property type="entry name" value="Maltase A3, isoform A"/>
    <property type="match status" value="1"/>
</dbReference>
<evidence type="ECO:0000256" key="3">
    <source>
        <dbReference type="ARBA" id="ARBA00012741"/>
    </source>
</evidence>
<feature type="domain" description="Glycosyl hydrolase family 13 catalytic" evidence="6">
    <location>
        <begin position="57"/>
        <end position="448"/>
    </location>
</feature>
<evidence type="ECO:0000313" key="7">
    <source>
        <dbReference type="EMBL" id="CAG9832204.1"/>
    </source>
</evidence>
<evidence type="ECO:0000259" key="6">
    <source>
        <dbReference type="SMART" id="SM00642"/>
    </source>
</evidence>
<dbReference type="GO" id="GO:0005975">
    <property type="term" value="P:carbohydrate metabolic process"/>
    <property type="evidence" value="ECO:0007669"/>
    <property type="project" value="InterPro"/>
</dbReference>
<comment type="similarity">
    <text evidence="2">Belongs to the glycosyl hydrolase 13 family.</text>
</comment>
<comment type="catalytic activity">
    <reaction evidence="1">
        <text>Hydrolysis of terminal, non-reducing (1-&gt;4)-linked alpha-D-glucose residues with release of alpha-D-glucose.</text>
        <dbReference type="EC" id="3.2.1.20"/>
    </reaction>
</comment>
<dbReference type="PANTHER" id="PTHR10357">
    <property type="entry name" value="ALPHA-AMYLASE FAMILY MEMBER"/>
    <property type="match status" value="1"/>
</dbReference>
<accession>A0A9N9SX81</accession>
<dbReference type="Gene3D" id="3.20.20.80">
    <property type="entry name" value="Glycosidases"/>
    <property type="match status" value="1"/>
</dbReference>